<sequence length="170" mass="17661">MRLRAMIAAVALVAGGPAALAAEKADADAVAAARLSMVQAIEVVASEGKGDAVAATFKKDPEPGAYEVTVLREDTLVDYRLHAETAAIAEQGREAYGTRYARLPAAAIRGASLSLPMAIEAAEQRVGGKAASAMVSPATEKLRYIVEVLKEDGTIEEIKVDGALGLIVKE</sequence>
<feature type="signal peptide" evidence="1">
    <location>
        <begin position="1"/>
        <end position="21"/>
    </location>
</feature>
<accession>A0AAP3UZJ4</accession>
<organism evidence="2 3">
    <name type="scientific">Marinimicrococcus flavescens</name>
    <dbReference type="NCBI Taxonomy" id="3031815"/>
    <lineage>
        <taxon>Bacteria</taxon>
        <taxon>Pseudomonadati</taxon>
        <taxon>Pseudomonadota</taxon>
        <taxon>Alphaproteobacteria</taxon>
        <taxon>Geminicoccales</taxon>
        <taxon>Geminicoccaceae</taxon>
        <taxon>Marinimicrococcus</taxon>
    </lineage>
</organism>
<evidence type="ECO:0000313" key="2">
    <source>
        <dbReference type="EMBL" id="MDF1585746.1"/>
    </source>
</evidence>
<name>A0AAP3UZJ4_9PROT</name>
<reference evidence="2 3" key="1">
    <citation type="submission" date="2023-03" db="EMBL/GenBank/DDBJ databases">
        <title>YIM 152171 draft genome.</title>
        <authorList>
            <person name="Yang Z."/>
        </authorList>
    </citation>
    <scope>NUCLEOTIDE SEQUENCE [LARGE SCALE GENOMIC DNA]</scope>
    <source>
        <strain evidence="2 3">YIM 152171</strain>
    </source>
</reference>
<gene>
    <name evidence="2" type="ORF">PZ740_05015</name>
</gene>
<comment type="caution">
    <text evidence="2">The sequence shown here is derived from an EMBL/GenBank/DDBJ whole genome shotgun (WGS) entry which is preliminary data.</text>
</comment>
<protein>
    <recommendedName>
        <fullName evidence="4">PepSY domain-containing protein</fullName>
    </recommendedName>
</protein>
<dbReference type="RefSeq" id="WP_327788161.1">
    <property type="nucleotide sequence ID" value="NZ_JARGEQ010000040.1"/>
</dbReference>
<proteinExistence type="predicted"/>
<evidence type="ECO:0000313" key="3">
    <source>
        <dbReference type="Proteomes" id="UP001301140"/>
    </source>
</evidence>
<evidence type="ECO:0000256" key="1">
    <source>
        <dbReference type="SAM" id="SignalP"/>
    </source>
</evidence>
<keyword evidence="1" id="KW-0732">Signal</keyword>
<dbReference type="EMBL" id="JARGEQ010000040">
    <property type="protein sequence ID" value="MDF1585746.1"/>
    <property type="molecule type" value="Genomic_DNA"/>
</dbReference>
<dbReference type="AlphaFoldDB" id="A0AAP3UZJ4"/>
<evidence type="ECO:0008006" key="4">
    <source>
        <dbReference type="Google" id="ProtNLM"/>
    </source>
</evidence>
<keyword evidence="3" id="KW-1185">Reference proteome</keyword>
<feature type="chain" id="PRO_5042990773" description="PepSY domain-containing protein" evidence="1">
    <location>
        <begin position="22"/>
        <end position="170"/>
    </location>
</feature>
<dbReference type="Proteomes" id="UP001301140">
    <property type="component" value="Unassembled WGS sequence"/>
</dbReference>